<dbReference type="Gene3D" id="3.40.50.300">
    <property type="entry name" value="P-loop containing nucleotide triphosphate hydrolases"/>
    <property type="match status" value="2"/>
</dbReference>
<evidence type="ECO:0000259" key="3">
    <source>
        <dbReference type="SMART" id="SM00382"/>
    </source>
</evidence>
<evidence type="ECO:0000313" key="5">
    <source>
        <dbReference type="Proteomes" id="UP000001822"/>
    </source>
</evidence>
<dbReference type="InterPro" id="IPR050534">
    <property type="entry name" value="Coronavir_polyprotein_1ab"/>
</dbReference>
<dbReference type="GO" id="GO:0005524">
    <property type="term" value="F:ATP binding"/>
    <property type="evidence" value="ECO:0007669"/>
    <property type="project" value="UniProtKB-KW"/>
</dbReference>
<proteinExistence type="predicted"/>
<sequence length="474" mass="53559">MSLTPFILSALPAAPTASQTKAIDLIEQLVENRGATNATLLLKGYAGTGKTTLLSALVRAIPKNKFQTVLLAPTGRAAKVMASYSGQGAATIHRHIYRKETGVSGSMHFSRKRNMFANTIFIVDEASMLSDDSEFGNNGLLGDLISYVFEQKNNRLILCGDTAQLPPVGKTISPALDKRYLESHFSLDLLEVELTDVVRQAQASGILYNATKLRNDIRSKATTIHFTTGFKDFYKMTSDRLEDGLRYAYDNFGREETIVVCRSNKSATGYNRYIRQAIFFTENELDAGDLLMSVRNNYTILPSNISSGFIANGDFLEIRKVLRYQDQYGFRFADIEAVFRDFPEFGNFQLKIMLDTLYSNTPNLEQDKMKELYAEIEKEYADIATKQERMEAIRKDPFLNALQVKFAYALTCHKAQGGQWHTVFIEQGYLTDDKIDIEFLRWLYTAITRGKNQVFLVNFHPKFFEGIVGVQSTE</sequence>
<feature type="domain" description="AAA+ ATPase" evidence="3">
    <location>
        <begin position="36"/>
        <end position="191"/>
    </location>
</feature>
<organism evidence="4 5">
    <name type="scientific">Cytophaga hutchinsonii (strain ATCC 33406 / DSM 1761 / CIP 103989 / NBRC 15051 / NCIMB 9469 / D465)</name>
    <dbReference type="NCBI Taxonomy" id="269798"/>
    <lineage>
        <taxon>Bacteria</taxon>
        <taxon>Pseudomonadati</taxon>
        <taxon>Bacteroidota</taxon>
        <taxon>Cytophagia</taxon>
        <taxon>Cytophagales</taxon>
        <taxon>Cytophagaceae</taxon>
        <taxon>Cytophaga</taxon>
    </lineage>
</organism>
<name>A0A6N4STX3_CYTH3</name>
<dbReference type="CDD" id="cd17933">
    <property type="entry name" value="DEXSc_RecD-like"/>
    <property type="match status" value="1"/>
</dbReference>
<dbReference type="PANTHER" id="PTHR43788:SF6">
    <property type="entry name" value="DNA HELICASE B"/>
    <property type="match status" value="1"/>
</dbReference>
<dbReference type="Pfam" id="PF13538">
    <property type="entry name" value="UvrD_C_2"/>
    <property type="match status" value="1"/>
</dbReference>
<dbReference type="SMART" id="SM00382">
    <property type="entry name" value="AAA"/>
    <property type="match status" value="1"/>
</dbReference>
<dbReference type="Proteomes" id="UP000001822">
    <property type="component" value="Chromosome"/>
</dbReference>
<dbReference type="EC" id="3.6.1.-" evidence="4"/>
<evidence type="ECO:0000256" key="2">
    <source>
        <dbReference type="ARBA" id="ARBA00022840"/>
    </source>
</evidence>
<protein>
    <submittedName>
        <fullName evidence="4">ATP-dependent exoDNAse (Exonuclease V)</fullName>
        <ecNumber evidence="4">3.6.1.-</ecNumber>
    </submittedName>
</protein>
<evidence type="ECO:0000313" key="4">
    <source>
        <dbReference type="EMBL" id="ABG59917.1"/>
    </source>
</evidence>
<dbReference type="GO" id="GO:0003678">
    <property type="term" value="F:DNA helicase activity"/>
    <property type="evidence" value="ECO:0007669"/>
    <property type="project" value="UniProtKB-ARBA"/>
</dbReference>
<dbReference type="SUPFAM" id="SSF52540">
    <property type="entry name" value="P-loop containing nucleoside triphosphate hydrolases"/>
    <property type="match status" value="1"/>
</dbReference>
<dbReference type="KEGG" id="chu:CHU_2665"/>
<keyword evidence="2" id="KW-0067">ATP-binding</keyword>
<dbReference type="RefSeq" id="WP_011586026.1">
    <property type="nucleotide sequence ID" value="NC_008255.1"/>
</dbReference>
<accession>A0A6N4STX3</accession>
<evidence type="ECO:0000256" key="1">
    <source>
        <dbReference type="ARBA" id="ARBA00022741"/>
    </source>
</evidence>
<dbReference type="InterPro" id="IPR027785">
    <property type="entry name" value="UvrD-like_helicase_C"/>
</dbReference>
<reference evidence="4 5" key="1">
    <citation type="journal article" date="2007" name="Appl. Environ. Microbiol.">
        <title>Genome sequence of the cellulolytic gliding bacterium Cytophaga hutchinsonii.</title>
        <authorList>
            <person name="Xie G."/>
            <person name="Bruce D.C."/>
            <person name="Challacombe J.F."/>
            <person name="Chertkov O."/>
            <person name="Detter J.C."/>
            <person name="Gilna P."/>
            <person name="Han C.S."/>
            <person name="Lucas S."/>
            <person name="Misra M."/>
            <person name="Myers G.L."/>
            <person name="Richardson P."/>
            <person name="Tapia R."/>
            <person name="Thayer N."/>
            <person name="Thompson L.S."/>
            <person name="Brettin T.S."/>
            <person name="Henrissat B."/>
            <person name="Wilson D.B."/>
            <person name="McBride M.J."/>
        </authorList>
    </citation>
    <scope>NUCLEOTIDE SEQUENCE [LARGE SCALE GENOMIC DNA]</scope>
    <source>
        <strain evidence="5">ATCC 33406 / DSM 1761 / CIP 103989 / NBRC 15051 / NCIMB 9469 / D465</strain>
    </source>
</reference>
<dbReference type="AlphaFoldDB" id="A0A6N4STX3"/>
<dbReference type="PANTHER" id="PTHR43788">
    <property type="entry name" value="DNA2/NAM7 HELICASE FAMILY MEMBER"/>
    <property type="match status" value="1"/>
</dbReference>
<dbReference type="InterPro" id="IPR003593">
    <property type="entry name" value="AAA+_ATPase"/>
</dbReference>
<keyword evidence="1" id="KW-0547">Nucleotide-binding</keyword>
<keyword evidence="5" id="KW-1185">Reference proteome</keyword>
<dbReference type="OrthoDB" id="9803432at2"/>
<gene>
    <name evidence="4" type="primary">uvrD</name>
    <name evidence="4" type="ordered locus">CHU_2665</name>
</gene>
<dbReference type="Pfam" id="PF13604">
    <property type="entry name" value="AAA_30"/>
    <property type="match status" value="1"/>
</dbReference>
<dbReference type="GO" id="GO:0016787">
    <property type="term" value="F:hydrolase activity"/>
    <property type="evidence" value="ECO:0007669"/>
    <property type="project" value="UniProtKB-KW"/>
</dbReference>
<dbReference type="CDD" id="cd18809">
    <property type="entry name" value="SF1_C_RecD"/>
    <property type="match status" value="1"/>
</dbReference>
<dbReference type="EMBL" id="CP000383">
    <property type="protein sequence ID" value="ABG59917.1"/>
    <property type="molecule type" value="Genomic_DNA"/>
</dbReference>
<dbReference type="InterPro" id="IPR027417">
    <property type="entry name" value="P-loop_NTPase"/>
</dbReference>
<keyword evidence="4" id="KW-0378">Hydrolase</keyword>